<evidence type="ECO:0000313" key="2">
    <source>
        <dbReference type="Proteomes" id="UP001633002"/>
    </source>
</evidence>
<gene>
    <name evidence="1" type="ORF">R1sor_005643</name>
</gene>
<accession>A0ABD3HNP3</accession>
<proteinExistence type="predicted"/>
<name>A0ABD3HNP3_9MARC</name>
<keyword evidence="2" id="KW-1185">Reference proteome</keyword>
<dbReference type="EMBL" id="JBJQOH010000003">
    <property type="protein sequence ID" value="KAL3691992.1"/>
    <property type="molecule type" value="Genomic_DNA"/>
</dbReference>
<comment type="caution">
    <text evidence="1">The sequence shown here is derived from an EMBL/GenBank/DDBJ whole genome shotgun (WGS) entry which is preliminary data.</text>
</comment>
<organism evidence="1 2">
    <name type="scientific">Riccia sorocarpa</name>
    <dbReference type="NCBI Taxonomy" id="122646"/>
    <lineage>
        <taxon>Eukaryota</taxon>
        <taxon>Viridiplantae</taxon>
        <taxon>Streptophyta</taxon>
        <taxon>Embryophyta</taxon>
        <taxon>Marchantiophyta</taxon>
        <taxon>Marchantiopsida</taxon>
        <taxon>Marchantiidae</taxon>
        <taxon>Marchantiales</taxon>
        <taxon>Ricciaceae</taxon>
        <taxon>Riccia</taxon>
    </lineage>
</organism>
<dbReference type="Proteomes" id="UP001633002">
    <property type="component" value="Unassembled WGS sequence"/>
</dbReference>
<dbReference type="AlphaFoldDB" id="A0ABD3HNP3"/>
<protein>
    <submittedName>
        <fullName evidence="1">Uncharacterized protein</fullName>
    </submittedName>
</protein>
<reference evidence="1 2" key="1">
    <citation type="submission" date="2024-09" db="EMBL/GenBank/DDBJ databases">
        <title>Chromosome-scale assembly of Riccia sorocarpa.</title>
        <authorList>
            <person name="Paukszto L."/>
        </authorList>
    </citation>
    <scope>NUCLEOTIDE SEQUENCE [LARGE SCALE GENOMIC DNA]</scope>
    <source>
        <strain evidence="1">LP-2024</strain>
        <tissue evidence="1">Aerial parts of the thallus</tissue>
    </source>
</reference>
<sequence>MKDTNRELEDIRREVRSKDRWLQEGEAPSKYFYLQLKAKFSRERIITLEKDNGEAITKHRDIIKEVEDYYRLLYTRGTFSQQVLGARNEVVRNITRRINAEEDEMLHATPTVQEVDGVSKISAWERARVWTRFTAEILHKCWNFVRMDCIDMVQEFWTRGALTEKTRTVSRYPCRGTRKF</sequence>
<evidence type="ECO:0000313" key="1">
    <source>
        <dbReference type="EMBL" id="KAL3691992.1"/>
    </source>
</evidence>